<dbReference type="EMBL" id="CP009440">
    <property type="protein sequence ID" value="AJI52822.1"/>
    <property type="molecule type" value="Genomic_DNA"/>
</dbReference>
<dbReference type="AlphaFoldDB" id="A0A0B6D3D4"/>
<feature type="signal peptide" evidence="1">
    <location>
        <begin position="1"/>
        <end position="18"/>
    </location>
</feature>
<dbReference type="Proteomes" id="UP000031830">
    <property type="component" value="Chromosome"/>
</dbReference>
<proteinExistence type="predicted"/>
<dbReference type="RefSeq" id="WP_044526496.1">
    <property type="nucleotide sequence ID" value="NZ_CP009440.1"/>
</dbReference>
<organism evidence="2 3">
    <name type="scientific">Francisella philomiragia</name>
    <dbReference type="NCBI Taxonomy" id="28110"/>
    <lineage>
        <taxon>Bacteria</taxon>
        <taxon>Pseudomonadati</taxon>
        <taxon>Pseudomonadota</taxon>
        <taxon>Gammaproteobacteria</taxon>
        <taxon>Thiotrichales</taxon>
        <taxon>Francisellaceae</taxon>
        <taxon>Francisella</taxon>
    </lineage>
</organism>
<evidence type="ECO:0000313" key="2">
    <source>
        <dbReference type="EMBL" id="AJI52822.1"/>
    </source>
</evidence>
<dbReference type="OrthoDB" id="5605718at2"/>
<evidence type="ECO:0000256" key="1">
    <source>
        <dbReference type="SAM" id="SignalP"/>
    </source>
</evidence>
<evidence type="ECO:0000313" key="3">
    <source>
        <dbReference type="Proteomes" id="UP000031830"/>
    </source>
</evidence>
<feature type="chain" id="PRO_5002107805" evidence="1">
    <location>
        <begin position="19"/>
        <end position="240"/>
    </location>
</feature>
<name>A0A0B6D3D4_9GAMM</name>
<dbReference type="KEGG" id="fpz:LA55_1391"/>
<protein>
    <submittedName>
        <fullName evidence="2">Uncharacterized protein</fullName>
    </submittedName>
</protein>
<keyword evidence="1" id="KW-0732">Signal</keyword>
<accession>A0A0B6D3D4</accession>
<gene>
    <name evidence="2" type="ORF">LA55_1391</name>
</gene>
<reference evidence="2 3" key="1">
    <citation type="journal article" date="2015" name="Genome Announc.">
        <title>Genome sequencing of 18 francisella strains to aid in assay development and testing.</title>
        <authorList>
            <person name="Johnson S.L."/>
            <person name="Daligault H.E."/>
            <person name="Davenport K.W."/>
            <person name="Coyne S.R."/>
            <person name="Frey K.G."/>
            <person name="Koroleva G.I."/>
            <person name="Broomall S.M."/>
            <person name="Bishop-Lilly K.A."/>
            <person name="Bruce D.C."/>
            <person name="Chertkov O."/>
            <person name="Freitas T."/>
            <person name="Jaissle J."/>
            <person name="Ladner J.T."/>
            <person name="Rosenzweig C.N."/>
            <person name="Gibbons H.S."/>
            <person name="Palacios G.F."/>
            <person name="Redden C.L."/>
            <person name="Xu Y."/>
            <person name="Minogue T.D."/>
            <person name="Chain P.S."/>
        </authorList>
    </citation>
    <scope>NUCLEOTIDE SEQUENCE [LARGE SCALE GENOMIC DNA]</scope>
    <source>
        <strain evidence="2 3">GA01-2794</strain>
    </source>
</reference>
<sequence length="240" mass="27531">MKKPLILTLSFLPLLALATNQNQTSLKGSDLISTNVESVYTYVSPDVMYPEARKYDQLVKSCNESKTECTYQLRNYDAKGKPNGYSEYTYVIEDGAVFQTNTMKIKDSDGAIRTVKLGDSELQETPLFPQKIELNKAVNSSETYDDYTIKEASKYTKLIPEITLNNNTYKNCVQAELKQNVDYKDQPHRNTRYDSIKIYCKGVGEVYIKYSMFNNKGEYLPDQKDIVQSLYSITKNKEKL</sequence>